<feature type="compositionally biased region" description="Basic and acidic residues" evidence="2">
    <location>
        <begin position="463"/>
        <end position="474"/>
    </location>
</feature>
<feature type="region of interest" description="Disordered" evidence="2">
    <location>
        <begin position="449"/>
        <end position="489"/>
    </location>
</feature>
<name>A0A151IWM1_9HYME</name>
<reference evidence="4 5" key="1">
    <citation type="submission" date="2015-09" db="EMBL/GenBank/DDBJ databases">
        <title>Trachymyrmex cornetzi WGS genome.</title>
        <authorList>
            <person name="Nygaard S."/>
            <person name="Hu H."/>
            <person name="Boomsma J."/>
            <person name="Zhang G."/>
        </authorList>
    </citation>
    <scope>NUCLEOTIDE SEQUENCE [LARGE SCALE GENOMIC DNA]</scope>
    <source>
        <strain evidence="4">Tcor2-1</strain>
        <tissue evidence="4">Whole body</tissue>
    </source>
</reference>
<accession>A0A151IWM1</accession>
<organism evidence="4 5">
    <name type="scientific">Trachymyrmex cornetzi</name>
    <dbReference type="NCBI Taxonomy" id="471704"/>
    <lineage>
        <taxon>Eukaryota</taxon>
        <taxon>Metazoa</taxon>
        <taxon>Ecdysozoa</taxon>
        <taxon>Arthropoda</taxon>
        <taxon>Hexapoda</taxon>
        <taxon>Insecta</taxon>
        <taxon>Pterygota</taxon>
        <taxon>Neoptera</taxon>
        <taxon>Endopterygota</taxon>
        <taxon>Hymenoptera</taxon>
        <taxon>Apocrita</taxon>
        <taxon>Aculeata</taxon>
        <taxon>Formicoidea</taxon>
        <taxon>Formicidae</taxon>
        <taxon>Myrmicinae</taxon>
        <taxon>Trachymyrmex</taxon>
    </lineage>
</organism>
<dbReference type="PANTHER" id="PTHR33309">
    <property type="entry name" value="KERATIN, ULTRA HIGH-SULFUR MATRIX PROTEIN-LIKE"/>
    <property type="match status" value="1"/>
</dbReference>
<evidence type="ECO:0000259" key="3">
    <source>
        <dbReference type="Pfam" id="PF20700"/>
    </source>
</evidence>
<dbReference type="Pfam" id="PF20700">
    <property type="entry name" value="Mutator"/>
    <property type="match status" value="1"/>
</dbReference>
<feature type="domain" description="Mutator-like transposase" evidence="3">
    <location>
        <begin position="2"/>
        <end position="329"/>
    </location>
</feature>
<evidence type="ECO:0000313" key="5">
    <source>
        <dbReference type="Proteomes" id="UP000078492"/>
    </source>
</evidence>
<dbReference type="Proteomes" id="UP000078492">
    <property type="component" value="Unassembled WGS sequence"/>
</dbReference>
<sequence length="489" mass="55670">RGLGFKIKLVCQCGDRFINSCHMINNAYEGNRRFVYVMRLIGVGLQGINYFYGYMDIGKTFNINLYYNIVNSISVSMNAVYDFVIRKAVREEKELNKNAGFPENELSVSGDGSWSKRGFSSLLGIISLIGKFSNKIVGTVVKSSFYRACNTWSSREDTDEYDAWYETHEPECQANRQGSAGKMEVDGIIEMFQRSVEKYGVKYAYYIGDGDTKTFKNLLETAPYSDDFVVKKKECVLHIKKRMYRRAKEAKKQLTQQKKALNQVGSKVAATLTNKVMQDLSLYYGLAIQRHPDSVEDMQREIWANYYHKISTDEKPQHHFCPEGASSWCKWQQYKAAGTPYFDPPALDRETQEILKPIYEELSQRDLLERYLGANTQNNNESFNACVWCLAPKHVFCGKILEIATQTAACMFNEGQIPILKILETMGCVLGSGSVRFAEDCDNARVRQADRRTSDASKSAQIARREARAAKDELYDQEEGTMYGPGIAD</sequence>
<dbReference type="PANTHER" id="PTHR33309:SF3">
    <property type="entry name" value="CCHC-TYPE DOMAIN-CONTAINING PROTEIN"/>
    <property type="match status" value="1"/>
</dbReference>
<dbReference type="InterPro" id="IPR049012">
    <property type="entry name" value="Mutator_transp_dom"/>
</dbReference>
<evidence type="ECO:0000313" key="4">
    <source>
        <dbReference type="EMBL" id="KYN12200.1"/>
    </source>
</evidence>
<gene>
    <name evidence="4" type="ORF">ALC57_15632</name>
</gene>
<feature type="coiled-coil region" evidence="1">
    <location>
        <begin position="237"/>
        <end position="267"/>
    </location>
</feature>
<proteinExistence type="predicted"/>
<keyword evidence="1" id="KW-0175">Coiled coil</keyword>
<dbReference type="AlphaFoldDB" id="A0A151IWM1"/>
<feature type="non-terminal residue" evidence="4">
    <location>
        <position position="1"/>
    </location>
</feature>
<evidence type="ECO:0000256" key="2">
    <source>
        <dbReference type="SAM" id="MobiDB-lite"/>
    </source>
</evidence>
<evidence type="ECO:0000256" key="1">
    <source>
        <dbReference type="SAM" id="Coils"/>
    </source>
</evidence>
<dbReference type="EMBL" id="KQ980851">
    <property type="protein sequence ID" value="KYN12200.1"/>
    <property type="molecule type" value="Genomic_DNA"/>
</dbReference>
<keyword evidence="5" id="KW-1185">Reference proteome</keyword>
<protein>
    <recommendedName>
        <fullName evidence="3">Mutator-like transposase domain-containing protein</fullName>
    </recommendedName>
</protein>